<dbReference type="NCBIfam" id="TIGR00368">
    <property type="entry name" value="YifB family Mg chelatase-like AAA ATPase"/>
    <property type="match status" value="1"/>
</dbReference>
<dbReference type="Gene3D" id="3.30.230.10">
    <property type="match status" value="1"/>
</dbReference>
<organism evidence="3 4">
    <name type="scientific">candidate division WWE3 bacterium RIFOXYC1_FULL_39_7</name>
    <dbReference type="NCBI Taxonomy" id="1802643"/>
    <lineage>
        <taxon>Bacteria</taxon>
        <taxon>Katanobacteria</taxon>
    </lineage>
</organism>
<sequence length="508" mass="56160">MLVKVKCISFRGITPVEVTVEVYVNNRGLPSFDIVGLADKSVEESKQRVKTAFLSSNYDFRDKKITVNLAPADLHKEGTYYDLPIAVGIFCAQKNIKISEDALFFGELSLDGSLRSTARTFLLGLFAKETGFRRIYIPSPNVTEASMLNGVEVIGISNLDDLFKHLQYGSNIATKYDKARVQDKSVPASIENTLDSIQGQVQAKRALVISAAGGHNLLLTGTPGTGKTMLAKALPEILSDLSEEESLEVTKIYSYIGELNQEEPLIKRRPFRSPHHTSSFAGVIGGGNPISPGEITKAHRGILFLDEMPEFSRNILEALRQPVQDGYINLTRSRTTASFPASFMLVGACNPCPCGYSGHPTKECVCSAAKISWYKRRLSGPILDRIDLFAKTVPLSDKEVLEFTKCLSDGTGQDQSRALVTEARKIQAKRFSKIGIYTNAEMTNSHIKHFCTMDSQAEILLHQAMERFALSPRSYFKIIKIAKTIADLEHNALITSAHIAEALQYRDR</sequence>
<dbReference type="Pfam" id="PF13335">
    <property type="entry name" value="Mg_chelatase_C"/>
    <property type="match status" value="1"/>
</dbReference>
<proteinExistence type="inferred from homology"/>
<dbReference type="Pfam" id="PF01078">
    <property type="entry name" value="Mg_chelatase"/>
    <property type="match status" value="1"/>
</dbReference>
<dbReference type="PANTHER" id="PTHR32039:SF7">
    <property type="entry name" value="COMPETENCE PROTEIN COMM"/>
    <property type="match status" value="1"/>
</dbReference>
<evidence type="ECO:0000313" key="3">
    <source>
        <dbReference type="EMBL" id="OGC68663.1"/>
    </source>
</evidence>
<dbReference type="Pfam" id="PF13541">
    <property type="entry name" value="ChlI"/>
    <property type="match status" value="1"/>
</dbReference>
<dbReference type="Gene3D" id="3.40.50.300">
    <property type="entry name" value="P-loop containing nucleotide triphosphate hydrolases"/>
    <property type="match status" value="1"/>
</dbReference>
<dbReference type="InterPro" id="IPR045006">
    <property type="entry name" value="CHLI-like"/>
</dbReference>
<gene>
    <name evidence="3" type="ORF">A2415_02330</name>
</gene>
<name>A0A1F4WIC2_UNCKA</name>
<dbReference type="InterPro" id="IPR020568">
    <property type="entry name" value="Ribosomal_Su5_D2-typ_SF"/>
</dbReference>
<dbReference type="GO" id="GO:0005524">
    <property type="term" value="F:ATP binding"/>
    <property type="evidence" value="ECO:0007669"/>
    <property type="project" value="InterPro"/>
</dbReference>
<evidence type="ECO:0000256" key="1">
    <source>
        <dbReference type="ARBA" id="ARBA00006354"/>
    </source>
</evidence>
<feature type="domain" description="AAA+ ATPase" evidence="2">
    <location>
        <begin position="213"/>
        <end position="399"/>
    </location>
</feature>
<dbReference type="CDD" id="cd00009">
    <property type="entry name" value="AAA"/>
    <property type="match status" value="1"/>
</dbReference>
<dbReference type="InterPro" id="IPR000523">
    <property type="entry name" value="Mg_chelatse_chII-like_cat_dom"/>
</dbReference>
<evidence type="ECO:0000313" key="4">
    <source>
        <dbReference type="Proteomes" id="UP000179113"/>
    </source>
</evidence>
<dbReference type="InterPro" id="IPR004482">
    <property type="entry name" value="Mg_chelat-rel"/>
</dbReference>
<dbReference type="SUPFAM" id="SSF54211">
    <property type="entry name" value="Ribosomal protein S5 domain 2-like"/>
    <property type="match status" value="1"/>
</dbReference>
<comment type="similarity">
    <text evidence="1">Belongs to the Mg-chelatase subunits D/I family. ComM subfamily.</text>
</comment>
<dbReference type="InterPro" id="IPR027417">
    <property type="entry name" value="P-loop_NTPase"/>
</dbReference>
<dbReference type="EMBL" id="MEWA01000034">
    <property type="protein sequence ID" value="OGC68663.1"/>
    <property type="molecule type" value="Genomic_DNA"/>
</dbReference>
<dbReference type="SMART" id="SM00382">
    <property type="entry name" value="AAA"/>
    <property type="match status" value="1"/>
</dbReference>
<accession>A0A1F4WIC2</accession>
<dbReference type="Proteomes" id="UP000179113">
    <property type="component" value="Unassembled WGS sequence"/>
</dbReference>
<dbReference type="SUPFAM" id="SSF52540">
    <property type="entry name" value="P-loop containing nucleoside triphosphate hydrolases"/>
    <property type="match status" value="1"/>
</dbReference>
<reference evidence="3 4" key="1">
    <citation type="journal article" date="2016" name="Nat. Commun.">
        <title>Thousands of microbial genomes shed light on interconnected biogeochemical processes in an aquifer system.</title>
        <authorList>
            <person name="Anantharaman K."/>
            <person name="Brown C.T."/>
            <person name="Hug L.A."/>
            <person name="Sharon I."/>
            <person name="Castelle C.J."/>
            <person name="Probst A.J."/>
            <person name="Thomas B.C."/>
            <person name="Singh A."/>
            <person name="Wilkins M.J."/>
            <person name="Karaoz U."/>
            <person name="Brodie E.L."/>
            <person name="Williams K.H."/>
            <person name="Hubbard S.S."/>
            <person name="Banfield J.F."/>
        </authorList>
    </citation>
    <scope>NUCLEOTIDE SEQUENCE [LARGE SCALE GENOMIC DNA]</scope>
</reference>
<dbReference type="InterPro" id="IPR014721">
    <property type="entry name" value="Ribsml_uS5_D2-typ_fold_subgr"/>
</dbReference>
<dbReference type="InterPro" id="IPR003593">
    <property type="entry name" value="AAA+_ATPase"/>
</dbReference>
<dbReference type="InterPro" id="IPR025158">
    <property type="entry name" value="Mg_chelat-rel_C"/>
</dbReference>
<comment type="caution">
    <text evidence="3">The sequence shown here is derived from an EMBL/GenBank/DDBJ whole genome shotgun (WGS) entry which is preliminary data.</text>
</comment>
<dbReference type="PANTHER" id="PTHR32039">
    <property type="entry name" value="MAGNESIUM-CHELATASE SUBUNIT CHLI"/>
    <property type="match status" value="1"/>
</dbReference>
<protein>
    <recommendedName>
        <fullName evidence="2">AAA+ ATPase domain-containing protein</fullName>
    </recommendedName>
</protein>
<evidence type="ECO:0000259" key="2">
    <source>
        <dbReference type="SMART" id="SM00382"/>
    </source>
</evidence>
<dbReference type="AlphaFoldDB" id="A0A1F4WIC2"/>